<evidence type="ECO:0000256" key="2">
    <source>
        <dbReference type="PROSITE-ProRule" id="PRU00708"/>
    </source>
</evidence>
<organism evidence="4 5">
    <name type="scientific">Hibiscus sabdariffa</name>
    <name type="common">roselle</name>
    <dbReference type="NCBI Taxonomy" id="183260"/>
    <lineage>
        <taxon>Eukaryota</taxon>
        <taxon>Viridiplantae</taxon>
        <taxon>Streptophyta</taxon>
        <taxon>Embryophyta</taxon>
        <taxon>Tracheophyta</taxon>
        <taxon>Spermatophyta</taxon>
        <taxon>Magnoliopsida</taxon>
        <taxon>eudicotyledons</taxon>
        <taxon>Gunneridae</taxon>
        <taxon>Pentapetalae</taxon>
        <taxon>rosids</taxon>
        <taxon>malvids</taxon>
        <taxon>Malvales</taxon>
        <taxon>Malvaceae</taxon>
        <taxon>Malvoideae</taxon>
        <taxon>Hibiscus</taxon>
    </lineage>
</organism>
<feature type="repeat" description="PPR" evidence="2">
    <location>
        <begin position="94"/>
        <end position="128"/>
    </location>
</feature>
<keyword evidence="1" id="KW-0677">Repeat</keyword>
<accession>A0ABR2DBV3</accession>
<dbReference type="EMBL" id="JBBPBM010000030">
    <property type="protein sequence ID" value="KAK8535187.1"/>
    <property type="molecule type" value="Genomic_DNA"/>
</dbReference>
<sequence length="256" mass="28416">MIAGFVNCGNLGTAGEILKDMKRCGFDFDGYTFGSLLKGVASYRLEVGQQLHSMVIKMGYEENVYAGSALLDMYAKCEKVNDAYMVFEYLPKPNSVSWNALIAGFSQVGDRSTAFRLLHCMEKERVRVEDGTFAPLLRLLDDIVFYKLAIQIHGKIMKHGLVFDNTVCNAMITAYSDCGSIGDARKVFDGAVGMRDLVTWNSMLAAYLVHEEEELGFQLSLDMQSLGLSRTSILTLASLVLVLKKHTKVMDNPCMV</sequence>
<keyword evidence="5" id="KW-1185">Reference proteome</keyword>
<dbReference type="Gene3D" id="1.25.40.10">
    <property type="entry name" value="Tetratricopeptide repeat domain"/>
    <property type="match status" value="3"/>
</dbReference>
<protein>
    <recommendedName>
        <fullName evidence="3">Pentatricopeptide repeat-containing protein-mitochondrial domain-containing protein</fullName>
    </recommendedName>
</protein>
<dbReference type="PROSITE" id="PS51375">
    <property type="entry name" value="PPR"/>
    <property type="match status" value="1"/>
</dbReference>
<proteinExistence type="predicted"/>
<dbReference type="InterPro" id="IPR057027">
    <property type="entry name" value="TPR_mt"/>
</dbReference>
<evidence type="ECO:0000313" key="4">
    <source>
        <dbReference type="EMBL" id="KAK8535187.1"/>
    </source>
</evidence>
<comment type="caution">
    <text evidence="4">The sequence shown here is derived from an EMBL/GenBank/DDBJ whole genome shotgun (WGS) entry which is preliminary data.</text>
</comment>
<dbReference type="Pfam" id="PF23276">
    <property type="entry name" value="TPR_24"/>
    <property type="match status" value="1"/>
</dbReference>
<evidence type="ECO:0000259" key="3">
    <source>
        <dbReference type="Pfam" id="PF23276"/>
    </source>
</evidence>
<dbReference type="PANTHER" id="PTHR24015">
    <property type="entry name" value="OS07G0578800 PROTEIN-RELATED"/>
    <property type="match status" value="1"/>
</dbReference>
<evidence type="ECO:0000256" key="1">
    <source>
        <dbReference type="ARBA" id="ARBA00022737"/>
    </source>
</evidence>
<dbReference type="InterPro" id="IPR002885">
    <property type="entry name" value="PPR_rpt"/>
</dbReference>
<dbReference type="InterPro" id="IPR011990">
    <property type="entry name" value="TPR-like_helical_dom_sf"/>
</dbReference>
<name>A0ABR2DBV3_9ROSI</name>
<dbReference type="Pfam" id="PF01535">
    <property type="entry name" value="PPR"/>
    <property type="match status" value="3"/>
</dbReference>
<dbReference type="InterPro" id="IPR046960">
    <property type="entry name" value="PPR_At4g14850-like_plant"/>
</dbReference>
<reference evidence="4 5" key="1">
    <citation type="journal article" date="2024" name="G3 (Bethesda)">
        <title>Genome assembly of Hibiscus sabdariffa L. provides insights into metabolisms of medicinal natural products.</title>
        <authorList>
            <person name="Kim T."/>
        </authorList>
    </citation>
    <scope>NUCLEOTIDE SEQUENCE [LARGE SCALE GENOMIC DNA]</scope>
    <source>
        <strain evidence="4">TK-2024</strain>
        <tissue evidence="4">Old leaves</tissue>
    </source>
</reference>
<evidence type="ECO:0000313" key="5">
    <source>
        <dbReference type="Proteomes" id="UP001472677"/>
    </source>
</evidence>
<gene>
    <name evidence="4" type="ORF">V6N12_056716</name>
</gene>
<dbReference type="Proteomes" id="UP001472677">
    <property type="component" value="Unassembled WGS sequence"/>
</dbReference>
<feature type="domain" description="Pentatricopeptide repeat-containing protein-mitochondrial" evidence="3">
    <location>
        <begin position="96"/>
        <end position="188"/>
    </location>
</feature>